<reference evidence="2" key="1">
    <citation type="submission" date="2014-05" db="EMBL/GenBank/DDBJ databases">
        <authorList>
            <person name="Urmite Genomes"/>
        </authorList>
    </citation>
    <scope>NUCLEOTIDE SEQUENCE</scope>
    <source>
        <strain evidence="2">DSM 44074</strain>
    </source>
</reference>
<dbReference type="InterPro" id="IPR023753">
    <property type="entry name" value="FAD/NAD-binding_dom"/>
</dbReference>
<dbReference type="AlphaFoldDB" id="A0AAV2WNX8"/>
<evidence type="ECO:0000313" key="3">
    <source>
        <dbReference type="Proteomes" id="UP000028864"/>
    </source>
</evidence>
<feature type="domain" description="FAD/NAD(P)-binding" evidence="1">
    <location>
        <begin position="9"/>
        <end position="299"/>
    </location>
</feature>
<dbReference type="Gene3D" id="3.50.50.60">
    <property type="entry name" value="FAD/NAD(P)-binding domain"/>
    <property type="match status" value="2"/>
</dbReference>
<dbReference type="SUPFAM" id="SSF51905">
    <property type="entry name" value="FAD/NAD(P)-binding domain"/>
    <property type="match status" value="2"/>
</dbReference>
<name>A0AAV2WNX8_MYCNE</name>
<evidence type="ECO:0000313" key="2">
    <source>
        <dbReference type="EMBL" id="CDQ46059.1"/>
    </source>
</evidence>
<accession>A0AAV2WNX8</accession>
<dbReference type="GO" id="GO:0071949">
    <property type="term" value="F:FAD binding"/>
    <property type="evidence" value="ECO:0007669"/>
    <property type="project" value="TreeGrafter"/>
</dbReference>
<dbReference type="Pfam" id="PF07992">
    <property type="entry name" value="Pyr_redox_2"/>
    <property type="match status" value="1"/>
</dbReference>
<dbReference type="InterPro" id="IPR036188">
    <property type="entry name" value="FAD/NAD-bd_sf"/>
</dbReference>
<dbReference type="GO" id="GO:0070224">
    <property type="term" value="F:sulfide:quinone oxidoreductase activity"/>
    <property type="evidence" value="ECO:0007669"/>
    <property type="project" value="TreeGrafter"/>
</dbReference>
<dbReference type="InterPro" id="IPR015904">
    <property type="entry name" value="Sulphide_quinone_reductase"/>
</dbReference>
<organism evidence="2 3">
    <name type="scientific">Mycolicibacterium neoaurum</name>
    <name type="common">Mycobacterium neoaurum</name>
    <dbReference type="NCBI Taxonomy" id="1795"/>
    <lineage>
        <taxon>Bacteria</taxon>
        <taxon>Bacillati</taxon>
        <taxon>Actinomycetota</taxon>
        <taxon>Actinomycetes</taxon>
        <taxon>Mycobacteriales</taxon>
        <taxon>Mycobacteriaceae</taxon>
        <taxon>Mycolicibacterium</taxon>
    </lineage>
</organism>
<dbReference type="PANTHER" id="PTHR10632:SF2">
    <property type="entry name" value="SULFIDE:QUINONE OXIDOREDUCTASE, MITOCHONDRIAL"/>
    <property type="match status" value="1"/>
</dbReference>
<dbReference type="PRINTS" id="PR00420">
    <property type="entry name" value="RNGMNOXGNASE"/>
</dbReference>
<dbReference type="PANTHER" id="PTHR10632">
    <property type="entry name" value="SULFIDE:QUINONE OXIDOREDUCTASE"/>
    <property type="match status" value="1"/>
</dbReference>
<dbReference type="GO" id="GO:0070221">
    <property type="term" value="P:sulfide oxidation, using sulfide:quinone oxidoreductase"/>
    <property type="evidence" value="ECO:0007669"/>
    <property type="project" value="TreeGrafter"/>
</dbReference>
<protein>
    <submittedName>
        <fullName evidence="2">Sulfide-quinone reductase</fullName>
    </submittedName>
</protein>
<sequence length="398" mass="42956">MMGQGSSFEVVIIGGGNAGISAAAHLIRRGVHSIAIVEPQSVHTYRPLLSYVGAGQATKRAAERMQRSVTPRGCTWVQGTAAAIDPEDRTVTCADGATLRYEHLILATGLEVDDVELPGAVAAMDADSVTSNYLNRAEKTWQLVESMPTHGHALFTVPRAPVSCTGTTLKPLFLAAARWRRIGRPVQITLVIDRAGLLGVAGLDLRLGSRLQELGVQTLLSSTVTGLDPDAREIEIDDADRNRRRIAYDMLHLVPPFRGPRWLAGSGMTDSSSHGLIDTDPLTLRHRVHDNIWAAGDAATVETDPSGGALRRQIAVLAANLLAVRRGDPMTSVYDGYTVAPIATDTHRLIAAEFDRTGASASSLPSFLDPFAPRSAAWAFDRYVLPQMYWRAILKGRL</sequence>
<reference evidence="2" key="2">
    <citation type="submission" date="2015-09" db="EMBL/GenBank/DDBJ databases">
        <title>Draft genome sequence of Mycobacterium neoaurum DSM 44074.</title>
        <authorList>
            <person name="Croce O."/>
            <person name="Robert C."/>
            <person name="Raoult D."/>
            <person name="Drancourt M."/>
        </authorList>
    </citation>
    <scope>NUCLEOTIDE SEQUENCE</scope>
    <source>
        <strain evidence="2">DSM 44074</strain>
    </source>
</reference>
<evidence type="ECO:0000259" key="1">
    <source>
        <dbReference type="Pfam" id="PF07992"/>
    </source>
</evidence>
<proteinExistence type="predicted"/>
<gene>
    <name evidence="2" type="ORF">BN1047_03962</name>
</gene>
<dbReference type="EMBL" id="LK021340">
    <property type="protein sequence ID" value="CDQ46059.1"/>
    <property type="molecule type" value="Genomic_DNA"/>
</dbReference>
<dbReference type="Proteomes" id="UP000028864">
    <property type="component" value="Unassembled WGS sequence"/>
</dbReference>